<evidence type="ECO:0000313" key="1">
    <source>
        <dbReference type="EMBL" id="JAH91058.1"/>
    </source>
</evidence>
<proteinExistence type="predicted"/>
<dbReference type="EMBL" id="GBXM01017519">
    <property type="protein sequence ID" value="JAH91058.1"/>
    <property type="molecule type" value="Transcribed_RNA"/>
</dbReference>
<dbReference type="AlphaFoldDB" id="A0A0E9WNL8"/>
<sequence length="83" mass="8849">MLILILMDACGAKQCLEMVIGGVACDTLSLRSPPNCAPVVFGETQPLRQRSGPALMALLLSLQQCVASTGMYIHSQHCLTDCI</sequence>
<accession>A0A0E9WNL8</accession>
<reference evidence="1" key="1">
    <citation type="submission" date="2014-11" db="EMBL/GenBank/DDBJ databases">
        <authorList>
            <person name="Amaro Gonzalez C."/>
        </authorList>
    </citation>
    <scope>NUCLEOTIDE SEQUENCE</scope>
</reference>
<reference evidence="1" key="2">
    <citation type="journal article" date="2015" name="Fish Shellfish Immunol.">
        <title>Early steps in the European eel (Anguilla anguilla)-Vibrio vulnificus interaction in the gills: Role of the RtxA13 toxin.</title>
        <authorList>
            <person name="Callol A."/>
            <person name="Pajuelo D."/>
            <person name="Ebbesson L."/>
            <person name="Teles M."/>
            <person name="MacKenzie S."/>
            <person name="Amaro C."/>
        </authorList>
    </citation>
    <scope>NUCLEOTIDE SEQUENCE</scope>
</reference>
<name>A0A0E9WNL8_ANGAN</name>
<protein>
    <submittedName>
        <fullName evidence="1">Uncharacterized protein</fullName>
    </submittedName>
</protein>
<organism evidence="1">
    <name type="scientific">Anguilla anguilla</name>
    <name type="common">European freshwater eel</name>
    <name type="synonym">Muraena anguilla</name>
    <dbReference type="NCBI Taxonomy" id="7936"/>
    <lineage>
        <taxon>Eukaryota</taxon>
        <taxon>Metazoa</taxon>
        <taxon>Chordata</taxon>
        <taxon>Craniata</taxon>
        <taxon>Vertebrata</taxon>
        <taxon>Euteleostomi</taxon>
        <taxon>Actinopterygii</taxon>
        <taxon>Neopterygii</taxon>
        <taxon>Teleostei</taxon>
        <taxon>Anguilliformes</taxon>
        <taxon>Anguillidae</taxon>
        <taxon>Anguilla</taxon>
    </lineage>
</organism>